<protein>
    <submittedName>
        <fullName evidence="1">Uncharacterized protein</fullName>
    </submittedName>
</protein>
<organism evidence="1">
    <name type="scientific">Anguilla anguilla</name>
    <name type="common">European freshwater eel</name>
    <name type="synonym">Muraena anguilla</name>
    <dbReference type="NCBI Taxonomy" id="7936"/>
    <lineage>
        <taxon>Eukaryota</taxon>
        <taxon>Metazoa</taxon>
        <taxon>Chordata</taxon>
        <taxon>Craniata</taxon>
        <taxon>Vertebrata</taxon>
        <taxon>Euteleostomi</taxon>
        <taxon>Actinopterygii</taxon>
        <taxon>Neopterygii</taxon>
        <taxon>Teleostei</taxon>
        <taxon>Anguilliformes</taxon>
        <taxon>Anguillidae</taxon>
        <taxon>Anguilla</taxon>
    </lineage>
</organism>
<dbReference type="EMBL" id="GBXM01063800">
    <property type="protein sequence ID" value="JAH44777.1"/>
    <property type="molecule type" value="Transcribed_RNA"/>
</dbReference>
<accession>A0A0E9SU70</accession>
<evidence type="ECO:0000313" key="1">
    <source>
        <dbReference type="EMBL" id="JAH44777.1"/>
    </source>
</evidence>
<dbReference type="AlphaFoldDB" id="A0A0E9SU70"/>
<proteinExistence type="predicted"/>
<sequence length="37" mass="4412">MKVGKRRLIETKYGSSQHLISITDLTNHWHFAERNPF</sequence>
<name>A0A0E9SU70_ANGAN</name>
<reference evidence="1" key="1">
    <citation type="submission" date="2014-11" db="EMBL/GenBank/DDBJ databases">
        <authorList>
            <person name="Amaro Gonzalez C."/>
        </authorList>
    </citation>
    <scope>NUCLEOTIDE SEQUENCE</scope>
</reference>
<reference evidence="1" key="2">
    <citation type="journal article" date="2015" name="Fish Shellfish Immunol.">
        <title>Early steps in the European eel (Anguilla anguilla)-Vibrio vulnificus interaction in the gills: Role of the RtxA13 toxin.</title>
        <authorList>
            <person name="Callol A."/>
            <person name="Pajuelo D."/>
            <person name="Ebbesson L."/>
            <person name="Teles M."/>
            <person name="MacKenzie S."/>
            <person name="Amaro C."/>
        </authorList>
    </citation>
    <scope>NUCLEOTIDE SEQUENCE</scope>
</reference>